<dbReference type="InParanoid" id="A0CNN3"/>
<dbReference type="EMBL" id="CT868119">
    <property type="protein sequence ID" value="CAK72400.1"/>
    <property type="molecule type" value="Genomic_DNA"/>
</dbReference>
<name>A0CNN3_PARTE</name>
<sequence length="415" mass="48835">MLTIFDEFYNNKNIPDFLDDDGILMNKENNIQLKEFLVNNEDLVTQMLSFFEYDELETDHKRVIKYPFVVSELLGSLYALNANHLNFLIQLLNSHNSLPSITIGYISKVIMNVLKHNPCFFWQNVQLPQLGILLQDINNYAIAELIYSMIIYQTQDNQLDYLKQRMELVNCLLNDINTDRSEGISNVICMLLQQITETLQEQKSLIIKHLFTKLDIFLSALPYRPQPILSILINLIKHQQYYESEVNQIYNHFLERSKELFDDLLKNSGSFGQNNLSYIQFYDVLTNQTYILQNINAQHLEIALFQLIQKYQFHNQLHKYATSIILKLIPQTDSQQLLQIALSEFKIKPIKENRGYVVQIINKIIEVNFNLQIQEEELQNINSIQNNYFFGQIPDQKPTFNLQEEFEAAMNKLQI</sequence>
<reference evidence="1 2" key="1">
    <citation type="journal article" date="2006" name="Nature">
        <title>Global trends of whole-genome duplications revealed by the ciliate Paramecium tetraurelia.</title>
        <authorList>
            <consortium name="Genoscope"/>
            <person name="Aury J.-M."/>
            <person name="Jaillon O."/>
            <person name="Duret L."/>
            <person name="Noel B."/>
            <person name="Jubin C."/>
            <person name="Porcel B.M."/>
            <person name="Segurens B."/>
            <person name="Daubin V."/>
            <person name="Anthouard V."/>
            <person name="Aiach N."/>
            <person name="Arnaiz O."/>
            <person name="Billaut A."/>
            <person name="Beisson J."/>
            <person name="Blanc I."/>
            <person name="Bouhouche K."/>
            <person name="Camara F."/>
            <person name="Duharcourt S."/>
            <person name="Guigo R."/>
            <person name="Gogendeau D."/>
            <person name="Katinka M."/>
            <person name="Keller A.-M."/>
            <person name="Kissmehl R."/>
            <person name="Klotz C."/>
            <person name="Koll F."/>
            <person name="Le Moue A."/>
            <person name="Lepere C."/>
            <person name="Malinsky S."/>
            <person name="Nowacki M."/>
            <person name="Nowak J.K."/>
            <person name="Plattner H."/>
            <person name="Poulain J."/>
            <person name="Ruiz F."/>
            <person name="Serrano V."/>
            <person name="Zagulski M."/>
            <person name="Dessen P."/>
            <person name="Betermier M."/>
            <person name="Weissenbach J."/>
            <person name="Scarpelli C."/>
            <person name="Schachter V."/>
            <person name="Sperling L."/>
            <person name="Meyer E."/>
            <person name="Cohen J."/>
            <person name="Wincker P."/>
        </authorList>
    </citation>
    <scope>NUCLEOTIDE SEQUENCE [LARGE SCALE GENOMIC DNA]</scope>
    <source>
        <strain evidence="1 2">Stock d4-2</strain>
    </source>
</reference>
<gene>
    <name evidence="1" type="ORF">GSPATT00008842001</name>
</gene>
<evidence type="ECO:0000313" key="1">
    <source>
        <dbReference type="EMBL" id="CAK72400.1"/>
    </source>
</evidence>
<dbReference type="OrthoDB" id="300989at2759"/>
<dbReference type="Proteomes" id="UP000000600">
    <property type="component" value="Unassembled WGS sequence"/>
</dbReference>
<dbReference type="KEGG" id="ptm:GSPATT00008842001"/>
<dbReference type="RefSeq" id="XP_001439797.1">
    <property type="nucleotide sequence ID" value="XM_001439760.1"/>
</dbReference>
<evidence type="ECO:0000313" key="2">
    <source>
        <dbReference type="Proteomes" id="UP000000600"/>
    </source>
</evidence>
<dbReference type="GeneID" id="5025582"/>
<dbReference type="HOGENOM" id="CLU_753269_0_0_1"/>
<dbReference type="OMA" id="HQQYYES"/>
<dbReference type="AlphaFoldDB" id="A0CNN3"/>
<proteinExistence type="predicted"/>
<protein>
    <submittedName>
        <fullName evidence="1">Uncharacterized protein</fullName>
    </submittedName>
</protein>
<organism evidence="1 2">
    <name type="scientific">Paramecium tetraurelia</name>
    <dbReference type="NCBI Taxonomy" id="5888"/>
    <lineage>
        <taxon>Eukaryota</taxon>
        <taxon>Sar</taxon>
        <taxon>Alveolata</taxon>
        <taxon>Ciliophora</taxon>
        <taxon>Intramacronucleata</taxon>
        <taxon>Oligohymenophorea</taxon>
        <taxon>Peniculida</taxon>
        <taxon>Parameciidae</taxon>
        <taxon>Paramecium</taxon>
    </lineage>
</organism>
<accession>A0CNN3</accession>
<keyword evidence="2" id="KW-1185">Reference proteome</keyword>